<organism evidence="3 4">
    <name type="scientific">Cellulophaga geojensis KL-A</name>
    <dbReference type="NCBI Taxonomy" id="1328323"/>
    <lineage>
        <taxon>Bacteria</taxon>
        <taxon>Pseudomonadati</taxon>
        <taxon>Bacteroidota</taxon>
        <taxon>Flavobacteriia</taxon>
        <taxon>Flavobacteriales</taxon>
        <taxon>Flavobacteriaceae</taxon>
        <taxon>Cellulophaga</taxon>
    </lineage>
</organism>
<evidence type="ECO:0000259" key="2">
    <source>
        <dbReference type="Pfam" id="PF10099"/>
    </source>
</evidence>
<feature type="compositionally biased region" description="Polar residues" evidence="1">
    <location>
        <begin position="268"/>
        <end position="286"/>
    </location>
</feature>
<keyword evidence="4" id="KW-1185">Reference proteome</keyword>
<dbReference type="PROSITE" id="PS51257">
    <property type="entry name" value="PROKAR_LIPOPROTEIN"/>
    <property type="match status" value="1"/>
</dbReference>
<accession>A0ABN0RRV7</accession>
<evidence type="ECO:0000256" key="1">
    <source>
        <dbReference type="SAM" id="MobiDB-lite"/>
    </source>
</evidence>
<gene>
    <name evidence="3" type="ORF">KLA_02442</name>
</gene>
<dbReference type="InterPro" id="IPR018764">
    <property type="entry name" value="RskA_C"/>
</dbReference>
<dbReference type="Pfam" id="PF10099">
    <property type="entry name" value="RskA_C"/>
    <property type="match status" value="1"/>
</dbReference>
<dbReference type="Proteomes" id="UP000019275">
    <property type="component" value="Unassembled WGS sequence"/>
</dbReference>
<reference evidence="3 4" key="1">
    <citation type="journal article" date="2014" name="Genome Announc.">
        <title>Draft Genome Sequence of the Carrageenan-Degrading Bacterium Cellulophaga sp. Strain KL-A, Isolated from Decaying Marine Algae.</title>
        <authorList>
            <person name="Shan D."/>
            <person name="Ying J."/>
            <person name="Li X."/>
            <person name="Gao Z."/>
            <person name="Wei G."/>
            <person name="Shao Z."/>
        </authorList>
    </citation>
    <scope>NUCLEOTIDE SEQUENCE [LARGE SCALE GENOMIC DNA]</scope>
    <source>
        <strain evidence="3 4">KL-A</strain>
    </source>
</reference>
<evidence type="ECO:0000313" key="3">
    <source>
        <dbReference type="EMBL" id="EWH14650.1"/>
    </source>
</evidence>
<proteinExistence type="predicted"/>
<dbReference type="EMBL" id="ARZX01000002">
    <property type="protein sequence ID" value="EWH14650.1"/>
    <property type="molecule type" value="Genomic_DNA"/>
</dbReference>
<name>A0ABN0RRV7_9FLAO</name>
<evidence type="ECO:0000313" key="4">
    <source>
        <dbReference type="Proteomes" id="UP000019275"/>
    </source>
</evidence>
<feature type="domain" description="Anti-sigma K factor RskA C-terminal" evidence="2">
    <location>
        <begin position="29"/>
        <end position="103"/>
    </location>
</feature>
<comment type="caution">
    <text evidence="3">The sequence shown here is derived from an EMBL/GenBank/DDBJ whole genome shotgun (WGS) entry which is preliminary data.</text>
</comment>
<protein>
    <recommendedName>
        <fullName evidence="2">Anti-sigma K factor RskA C-terminal domain-containing protein</fullName>
    </recommendedName>
</protein>
<dbReference type="RefSeq" id="WP_034643466.1">
    <property type="nucleotide sequence ID" value="NZ_ARZX01000002.1"/>
</dbReference>
<feature type="region of interest" description="Disordered" evidence="1">
    <location>
        <begin position="268"/>
        <end position="293"/>
    </location>
</feature>
<sequence length="293" mass="30742">MKKLLLLFMATALVVSCDKDDDTNEPQTKNLTMGIEGLEDLGADYVYEGWIIVNGAPVSTGVFTVDGNGNPSKTSFSVDAETLDQATAYVLSIEPAVDNDPAPATTKLLSGAFAAETATVSITDLVGDFTGASGEFFLRTPTDEDDGMNNGNDQYGIWFGIPGAPPATGLELPILPDGWVYEGWVVGEDGPITTGTFMDPTVQAEDSGNPFSGANPGPPIPGEDFFNNAPTGFTFPLDVRGKTVVISVEPSPDNSPAPFLLKPLVGTSGQETAPTTHALSLNSDSFPTGWVKR</sequence>